<feature type="domain" description="Golvesin/Xly CBD-like" evidence="1">
    <location>
        <begin position="1514"/>
        <end position="1642"/>
    </location>
</feature>
<dbReference type="InterPro" id="IPR052025">
    <property type="entry name" value="Xyloglucanase_GH74"/>
</dbReference>
<evidence type="ECO:0000259" key="1">
    <source>
        <dbReference type="Pfam" id="PF25275"/>
    </source>
</evidence>
<dbReference type="EMBL" id="CP155447">
    <property type="protein sequence ID" value="XBH03540.1"/>
    <property type="molecule type" value="Genomic_DNA"/>
</dbReference>
<evidence type="ECO:0000313" key="2">
    <source>
        <dbReference type="EMBL" id="XBH03540.1"/>
    </source>
</evidence>
<dbReference type="PANTHER" id="PTHR43739:SF5">
    <property type="entry name" value="EXO-ALPHA-SIALIDASE"/>
    <property type="match status" value="1"/>
</dbReference>
<dbReference type="Pfam" id="PF25275">
    <property type="entry name" value="Golvesin_C"/>
    <property type="match status" value="4"/>
</dbReference>
<dbReference type="Gene3D" id="2.40.30.20">
    <property type="match status" value="1"/>
</dbReference>
<protein>
    <recommendedName>
        <fullName evidence="1">Golvesin/Xly CBD-like domain-containing protein</fullName>
    </recommendedName>
</protein>
<dbReference type="InterPro" id="IPR023366">
    <property type="entry name" value="ATP_synth_asu-like_sf"/>
</dbReference>
<dbReference type="InterPro" id="IPR015943">
    <property type="entry name" value="WD40/YVTN_repeat-like_dom_sf"/>
</dbReference>
<name>A0AAU7CEH5_9BACT</name>
<dbReference type="PANTHER" id="PTHR43739">
    <property type="entry name" value="XYLOGLUCANASE (EUROFUNG)"/>
    <property type="match status" value="1"/>
</dbReference>
<dbReference type="InterPro" id="IPR033803">
    <property type="entry name" value="CBD-like_Golvesin-Xly"/>
</dbReference>
<dbReference type="SUPFAM" id="SSF110296">
    <property type="entry name" value="Oligoxyloglucan reducing end-specific cellobiohydrolase"/>
    <property type="match status" value="2"/>
</dbReference>
<dbReference type="InterPro" id="IPR038081">
    <property type="entry name" value="CalX-like_sf"/>
</dbReference>
<accession>A0AAU7CEH5</accession>
<sequence length="1888" mass="194679">MRALLRLGERIRILNNRHVSARRQRSGSHRWSLEAGILLEDRCLLAPVWISQGPNVIQNGQVEGMAAQQNPVIGAAQSVVAHPTNSNILWVGTVNGGVWRTDNATASSPSWTPLTDYLPSLSIGALALDPTDATSNTLVAGIGRYSSFQSDGGSLTGLIRTTDGGNSWSLMGQSVLSGRRVSGVAGRGNLILASSTSFTIGGVTNEGRLVRSTDAGVSFSVVSGTGGLPTGPVLDLVTDPASPATFFAATTSGIFRSTDDGVNWVNVTPVGAPISNASSNLEMAVHSSATQHVVYLGVLNNGRLAAIYRSETAGNAWTAMDIPEVVEVDTNPITGATNAAPIVVTSASHGQRTGDRVLISGVTGNTAANGTWTITVGNANTFSLNGSTGNGAYAGGGVWRAVQGLEPVRPIVPVMEGEDISGGQGSIHFSIVADPTNPNVVYLGGDRQPLSRGSNTGGFPNAIGATSFTGRLFRGDAAQPSGSQWTPLTHNFADPDGVGSGLPGSAPHADSREMTFDAAGNLIEADDGGVYRRSNPTSSTGIWTSLNGNLQNTEIYAGGLAYDPLNNILVGGAQDTGSSQQSAAGSTTWVTLNQADGSVIQTAIVGGNSVRYSSSQTLGGSPGGFRRRTYNGSNTLLSNVAVGLNVVGLGNLFSVDSGAQFLNPYELNAVDPTRMLIGTANGLYESFDQGDNLNKLDLGAGVTPGFTRSLAYGGTGNAAVIYFGGNTPETQLMVRTGAGGPFTLLSTFPGFYTRDIAVDPSDWRIAYLIDYNGRLWRTTDAGATSGGWTELTGNNNSLDGDARSITVMPGVVMVGGRSGAHFMRTSQPTVWRELGTGMPNAPVNDLRYNATDNVVTSGTFGRGAWMISNVAAELSDSLAPTADILDVAPDPRSTSVMAVGITFSEAVNGFDLSGLNLIRDGVTLALNAAIQTLSTTDGIHWILGNLANLTSAVGLYTLTLNVATSGIFDGAGNALTGSVADTWTVTTAPPNDNFAAATPLSGTPVSVAGSNVLATGESGEPDHAGISAPLQSVWWNWTALVSGPVLIDTLGSEFDTTLAVYTGTALNALTLVASNDDIPGMSQQSRVTFTAVAGTIYHIAVDSFGTLSGPITLTIRPQPSVSLTLSGNPLAEPGGVATVTATLSGVSSLPVTVNLAFTGTATLNSDYTPSANLITIPAGQTSGSLTLTGVDDALNEGSETIVVDVMSVINGLELGTQQVTATITDDERVRFVDGGGPGYSEVGPWVGFTGGYGGTARYVGPGTGSSVATWLQTGLAPGNYEVQVTWLAGGNRASNAPYRIYDGNTLLKTVRIDQRTAPSGSVTSGGVTFQTLGSVVITGTTLRIELANDADNYIIADAVRIGDPIPFAPIIGDDGQASYHQSGPWSGFAGGYGGTARYVSPGTGSSVATWLQTGLAPGSYEVQVTWLAGGNRASNAPYRMYDGSTLLKTVRIDQRTSPSGSVTSGGVTFQTLGSVVINGGTLRVELANDADGYLIADAVRIGDPTPFAPIIGDDGQAGYSQSGPWSSFAGGYSGTARYVGPGTGSSAATWLQTGLAPGSYEVQVTWLAGGNRASNAPYRIYDGSTLLKTVRIDQRTAPSGSVTSGGVTFQTLGSVVITGTTLRVELANDADNYIVADAVRIGEPTTFAPIIGDDGQAGYNQSGPWSSFAGGYGGTARYVGPGTGSSVATWQQTGLAPGSYEVQVTWLAGGNRASNAPYRIYDGNTLLKTVRIDQRTAPSGGVTSGGVTFQSLGSVVITGTTLRVELANDADNYIIADAVRVSAAIALPDTGGTISQADGIGKAKVVGSAIDTKAGGSERFKKWLGEREGLAHQRLRAVDHFESLHESHLQAPQDSSIAWPGDWSLKKAMIRDRAKNPMARVVSATVFR</sequence>
<dbReference type="Gene3D" id="2.60.40.2030">
    <property type="match status" value="1"/>
</dbReference>
<feature type="domain" description="Golvesin/Xly CBD-like" evidence="1">
    <location>
        <begin position="1655"/>
        <end position="1781"/>
    </location>
</feature>
<feature type="domain" description="Golvesin/Xly CBD-like" evidence="1">
    <location>
        <begin position="1243"/>
        <end position="1361"/>
    </location>
</feature>
<feature type="domain" description="Golvesin/Xly CBD-like" evidence="1">
    <location>
        <begin position="1374"/>
        <end position="1501"/>
    </location>
</feature>
<dbReference type="GO" id="GO:0010411">
    <property type="term" value="P:xyloglucan metabolic process"/>
    <property type="evidence" value="ECO:0007669"/>
    <property type="project" value="TreeGrafter"/>
</dbReference>
<proteinExistence type="predicted"/>
<dbReference type="RefSeq" id="WP_406696275.1">
    <property type="nucleotide sequence ID" value="NZ_CP155447.1"/>
</dbReference>
<dbReference type="Gene3D" id="2.130.10.10">
    <property type="entry name" value="YVTN repeat-like/Quinoprotein amine dehydrogenase"/>
    <property type="match status" value="3"/>
</dbReference>
<gene>
    <name evidence="2" type="ORF">V5E97_35330</name>
</gene>
<reference evidence="2" key="1">
    <citation type="submission" date="2024-05" db="EMBL/GenBank/DDBJ databases">
        <title>Planctomycetes of the genus Singulisphaera possess chitinolytic capabilities.</title>
        <authorList>
            <person name="Ivanova A."/>
        </authorList>
    </citation>
    <scope>NUCLEOTIDE SEQUENCE</scope>
    <source>
        <strain evidence="2">Ch08T</strain>
    </source>
</reference>
<dbReference type="SUPFAM" id="SSF141072">
    <property type="entry name" value="CalX-like"/>
    <property type="match status" value="1"/>
</dbReference>
<organism evidence="2">
    <name type="scientific">Singulisphaera sp. Ch08</name>
    <dbReference type="NCBI Taxonomy" id="3120278"/>
    <lineage>
        <taxon>Bacteria</taxon>
        <taxon>Pseudomonadati</taxon>
        <taxon>Planctomycetota</taxon>
        <taxon>Planctomycetia</taxon>
        <taxon>Isosphaerales</taxon>
        <taxon>Isosphaeraceae</taxon>
        <taxon>Singulisphaera</taxon>
    </lineage>
</organism>